<dbReference type="InterPro" id="IPR015424">
    <property type="entry name" value="PyrdxlP-dep_Trfase"/>
</dbReference>
<dbReference type="PANTHER" id="PTHR42885">
    <property type="entry name" value="HISTIDINOL-PHOSPHATE AMINOTRANSFERASE-RELATED"/>
    <property type="match status" value="1"/>
</dbReference>
<accession>A0A6N3AWN5</accession>
<dbReference type="RefSeq" id="WP_156719466.1">
    <property type="nucleotide sequence ID" value="NZ_CACRUF010000019.1"/>
</dbReference>
<dbReference type="GO" id="GO:0030170">
    <property type="term" value="F:pyridoxal phosphate binding"/>
    <property type="evidence" value="ECO:0007669"/>
    <property type="project" value="InterPro"/>
</dbReference>
<dbReference type="PANTHER" id="PTHR42885:SF2">
    <property type="entry name" value="HISTIDINOL-PHOSPHATE AMINOTRANSFERASE"/>
    <property type="match status" value="1"/>
</dbReference>
<protein>
    <submittedName>
        <fullName evidence="6">Histidinol-phosphate aminotransferase</fullName>
        <ecNumber evidence="6">2.6.1.9</ecNumber>
    </submittedName>
</protein>
<dbReference type="InterPro" id="IPR015421">
    <property type="entry name" value="PyrdxlP-dep_Trfase_major"/>
</dbReference>
<dbReference type="AlphaFoldDB" id="A0A6N3AWN5"/>
<dbReference type="Pfam" id="PF00155">
    <property type="entry name" value="Aminotran_1_2"/>
    <property type="match status" value="1"/>
</dbReference>
<feature type="domain" description="Aminotransferase class I/classII large" evidence="5">
    <location>
        <begin position="21"/>
        <end position="344"/>
    </location>
</feature>
<dbReference type="Gene3D" id="3.90.1150.10">
    <property type="entry name" value="Aspartate Aminotransferase, domain 1"/>
    <property type="match status" value="1"/>
</dbReference>
<evidence type="ECO:0000313" key="6">
    <source>
        <dbReference type="EMBL" id="VYT96101.1"/>
    </source>
</evidence>
<evidence type="ECO:0000256" key="3">
    <source>
        <dbReference type="ARBA" id="ARBA00022679"/>
    </source>
</evidence>
<dbReference type="GO" id="GO:0004400">
    <property type="term" value="F:histidinol-phosphate transaminase activity"/>
    <property type="evidence" value="ECO:0007669"/>
    <property type="project" value="UniProtKB-EC"/>
</dbReference>
<keyword evidence="4" id="KW-0663">Pyridoxal phosphate</keyword>
<keyword evidence="2 6" id="KW-0032">Aminotransferase</keyword>
<reference evidence="6" key="1">
    <citation type="submission" date="2019-11" db="EMBL/GenBank/DDBJ databases">
        <authorList>
            <person name="Feng L."/>
        </authorList>
    </citation>
    <scope>NUCLEOTIDE SEQUENCE</scope>
    <source>
        <strain evidence="6">VdisparLFYP95</strain>
    </source>
</reference>
<name>A0A6N3AWN5_9FIRM</name>
<dbReference type="EC" id="2.6.1.9" evidence="6"/>
<evidence type="ECO:0000256" key="4">
    <source>
        <dbReference type="ARBA" id="ARBA00022898"/>
    </source>
</evidence>
<dbReference type="InterPro" id="IPR015422">
    <property type="entry name" value="PyrdxlP-dep_Trfase_small"/>
</dbReference>
<organism evidence="6">
    <name type="scientific">Veillonella dispar</name>
    <dbReference type="NCBI Taxonomy" id="39778"/>
    <lineage>
        <taxon>Bacteria</taxon>
        <taxon>Bacillati</taxon>
        <taxon>Bacillota</taxon>
        <taxon>Negativicutes</taxon>
        <taxon>Veillonellales</taxon>
        <taxon>Veillonellaceae</taxon>
        <taxon>Veillonella</taxon>
    </lineage>
</organism>
<proteinExistence type="predicted"/>
<evidence type="ECO:0000256" key="2">
    <source>
        <dbReference type="ARBA" id="ARBA00022576"/>
    </source>
</evidence>
<sequence>MYINPLIKNLERKYPDNNRKNIVRLDMNENPGGLPVDIVEVIKSRITPEFLATYPNKIPLIESLSKYHNLSMDNIAITDGSEMALKYIFEVFGKPNSNFISISPTFEMYGVYAKMYGLNHVKIDIDKNFEIDFDLLLDSIDTNTSIVSLLNPNNPIGRPYNNNEFIKIADKTKSVGALLIIDEAYHYFYKQTQAHLLNQYDHIIILRTFSKLFSIAACRIGYALASSDIITMINNARPTFDTNSIALLFANELINNEDLISKLINDELQGRDYLISWLKDNNYEYIYDGGNFITIKTNRDAEALASLLLNEKNIAIKTSSYDILKGYIRVSTGDIKFMKLFIDALSELDS</sequence>
<dbReference type="CDD" id="cd00609">
    <property type="entry name" value="AAT_like"/>
    <property type="match status" value="1"/>
</dbReference>
<keyword evidence="3 6" id="KW-0808">Transferase</keyword>
<dbReference type="InterPro" id="IPR004839">
    <property type="entry name" value="Aminotransferase_I/II_large"/>
</dbReference>
<comment type="cofactor">
    <cofactor evidence="1">
        <name>pyridoxal 5'-phosphate</name>
        <dbReference type="ChEBI" id="CHEBI:597326"/>
    </cofactor>
</comment>
<dbReference type="SUPFAM" id="SSF53383">
    <property type="entry name" value="PLP-dependent transferases"/>
    <property type="match status" value="1"/>
</dbReference>
<dbReference type="EMBL" id="CACRUF010000019">
    <property type="protein sequence ID" value="VYT96101.1"/>
    <property type="molecule type" value="Genomic_DNA"/>
</dbReference>
<dbReference type="Gene3D" id="3.40.640.10">
    <property type="entry name" value="Type I PLP-dependent aspartate aminotransferase-like (Major domain)"/>
    <property type="match status" value="1"/>
</dbReference>
<evidence type="ECO:0000256" key="1">
    <source>
        <dbReference type="ARBA" id="ARBA00001933"/>
    </source>
</evidence>
<gene>
    <name evidence="6" type="primary">hisC_2</name>
    <name evidence="6" type="ORF">VDLFYP95_01153</name>
</gene>
<evidence type="ECO:0000259" key="5">
    <source>
        <dbReference type="Pfam" id="PF00155"/>
    </source>
</evidence>